<dbReference type="PROSITE" id="PS50995">
    <property type="entry name" value="HTH_MARR_2"/>
    <property type="match status" value="1"/>
</dbReference>
<dbReference type="GO" id="GO:0003700">
    <property type="term" value="F:DNA-binding transcription factor activity"/>
    <property type="evidence" value="ECO:0007669"/>
    <property type="project" value="InterPro"/>
</dbReference>
<dbReference type="InterPro" id="IPR052067">
    <property type="entry name" value="Metal_resp_HTH_trans_reg"/>
</dbReference>
<evidence type="ECO:0000313" key="6">
    <source>
        <dbReference type="Proteomes" id="UP000291301"/>
    </source>
</evidence>
<dbReference type="InterPro" id="IPR036390">
    <property type="entry name" value="WH_DNA-bd_sf"/>
</dbReference>
<evidence type="ECO:0000256" key="2">
    <source>
        <dbReference type="ARBA" id="ARBA00023125"/>
    </source>
</evidence>
<organism evidence="5 6">
    <name type="scientific">Oricola cellulosilytica</name>
    <dbReference type="NCBI Taxonomy" id="1429082"/>
    <lineage>
        <taxon>Bacteria</taxon>
        <taxon>Pseudomonadati</taxon>
        <taxon>Pseudomonadota</taxon>
        <taxon>Alphaproteobacteria</taxon>
        <taxon>Hyphomicrobiales</taxon>
        <taxon>Ahrensiaceae</taxon>
        <taxon>Oricola</taxon>
    </lineage>
</organism>
<dbReference type="OrthoDB" id="8906692at2"/>
<accession>A0A4R0PF15</accession>
<dbReference type="Proteomes" id="UP000291301">
    <property type="component" value="Unassembled WGS sequence"/>
</dbReference>
<dbReference type="SMART" id="SM00347">
    <property type="entry name" value="HTH_MARR"/>
    <property type="match status" value="1"/>
</dbReference>
<feature type="domain" description="HTH marR-type" evidence="4">
    <location>
        <begin position="6"/>
        <end position="142"/>
    </location>
</feature>
<protein>
    <submittedName>
        <fullName evidence="5">MarR family transcriptional regulator</fullName>
    </submittedName>
</protein>
<keyword evidence="2" id="KW-0238">DNA-binding</keyword>
<keyword evidence="1" id="KW-0805">Transcription regulation</keyword>
<dbReference type="EMBL" id="SJST01000002">
    <property type="protein sequence ID" value="TCD14975.1"/>
    <property type="molecule type" value="Genomic_DNA"/>
</dbReference>
<dbReference type="PRINTS" id="PR00598">
    <property type="entry name" value="HTHMARR"/>
</dbReference>
<dbReference type="Gene3D" id="1.10.10.10">
    <property type="entry name" value="Winged helix-like DNA-binding domain superfamily/Winged helix DNA-binding domain"/>
    <property type="match status" value="1"/>
</dbReference>
<dbReference type="InterPro" id="IPR036388">
    <property type="entry name" value="WH-like_DNA-bd_sf"/>
</dbReference>
<evidence type="ECO:0000313" key="5">
    <source>
        <dbReference type="EMBL" id="TCD14975.1"/>
    </source>
</evidence>
<reference evidence="5 6" key="1">
    <citation type="journal article" date="2015" name="Antonie Van Leeuwenhoek">
        <title>Oricola cellulosilytica gen. nov., sp. nov., a cellulose-degrading bacterium of the family Phyllobacteriaceae isolated from surface seashore water, and emended descriptions of Mesorhizobium loti and Phyllobacterium myrsinacearum.</title>
        <authorList>
            <person name="Hameed A."/>
            <person name="Shahina M."/>
            <person name="Lai W.A."/>
            <person name="Lin S.Y."/>
            <person name="Young L.S."/>
            <person name="Liu Y.C."/>
            <person name="Hsu Y.H."/>
            <person name="Young C.C."/>
        </authorList>
    </citation>
    <scope>NUCLEOTIDE SEQUENCE [LARGE SCALE GENOMIC DNA]</scope>
    <source>
        <strain evidence="5 6">KCTC 52183</strain>
    </source>
</reference>
<dbReference type="SUPFAM" id="SSF46785">
    <property type="entry name" value="Winged helix' DNA-binding domain"/>
    <property type="match status" value="1"/>
</dbReference>
<evidence type="ECO:0000256" key="1">
    <source>
        <dbReference type="ARBA" id="ARBA00023015"/>
    </source>
</evidence>
<dbReference type="InterPro" id="IPR000835">
    <property type="entry name" value="HTH_MarR-typ"/>
</dbReference>
<sequence>MTLDLHRFLPYRIDRLSDAVSRHFSDVYRDAHAMARPEWKVFAHLGQEESLTAREIVRRTGLHKTKVSRAVASLEKRRWIARSRDDDDRRIEHLSLTKLGSSHYDRLTDRMREREVGLLEQLSDGEREAVDDALAILERVMKPDR</sequence>
<name>A0A4R0PF15_9HYPH</name>
<evidence type="ECO:0000259" key="4">
    <source>
        <dbReference type="PROSITE" id="PS50995"/>
    </source>
</evidence>
<dbReference type="GO" id="GO:0003677">
    <property type="term" value="F:DNA binding"/>
    <property type="evidence" value="ECO:0007669"/>
    <property type="project" value="UniProtKB-KW"/>
</dbReference>
<keyword evidence="3" id="KW-0804">Transcription</keyword>
<comment type="caution">
    <text evidence="5">The sequence shown here is derived from an EMBL/GenBank/DDBJ whole genome shotgun (WGS) entry which is preliminary data.</text>
</comment>
<dbReference type="RefSeq" id="WP_131566339.1">
    <property type="nucleotide sequence ID" value="NZ_JAINFK010000003.1"/>
</dbReference>
<dbReference type="PANTHER" id="PTHR35790">
    <property type="entry name" value="HTH-TYPE TRANSCRIPTIONAL REGULATOR PCHR"/>
    <property type="match status" value="1"/>
</dbReference>
<gene>
    <name evidence="5" type="ORF">E0D97_05325</name>
</gene>
<dbReference type="Pfam" id="PF12802">
    <property type="entry name" value="MarR_2"/>
    <property type="match status" value="1"/>
</dbReference>
<evidence type="ECO:0000256" key="3">
    <source>
        <dbReference type="ARBA" id="ARBA00023163"/>
    </source>
</evidence>
<keyword evidence="6" id="KW-1185">Reference proteome</keyword>
<dbReference type="AlphaFoldDB" id="A0A4R0PF15"/>
<dbReference type="PANTHER" id="PTHR35790:SF4">
    <property type="entry name" value="HTH-TYPE TRANSCRIPTIONAL REGULATOR PCHR"/>
    <property type="match status" value="1"/>
</dbReference>
<proteinExistence type="predicted"/>